<dbReference type="EMBL" id="AFWV01000001">
    <property type="protein sequence ID" value="EGV20655.1"/>
    <property type="molecule type" value="Genomic_DNA"/>
</dbReference>
<proteinExistence type="predicted"/>
<dbReference type="STRING" id="768671.ThimaDRAFT_0433"/>
<dbReference type="OrthoDB" id="9152080at2"/>
<reference evidence="1 2" key="1">
    <citation type="submission" date="2011-06" db="EMBL/GenBank/DDBJ databases">
        <title>The draft genome of Thiocapsa marina 5811.</title>
        <authorList>
            <consortium name="US DOE Joint Genome Institute (JGI-PGF)"/>
            <person name="Lucas S."/>
            <person name="Han J."/>
            <person name="Cheng J.-F."/>
            <person name="Goodwin L."/>
            <person name="Pitluck S."/>
            <person name="Peters L."/>
            <person name="Land M.L."/>
            <person name="Hauser L."/>
            <person name="Vogl K."/>
            <person name="Liu Z."/>
            <person name="Imhoff J."/>
            <person name="Thiel V."/>
            <person name="Frigaard N.-U."/>
            <person name="Bryant D."/>
            <person name="Woyke T.J."/>
        </authorList>
    </citation>
    <scope>NUCLEOTIDE SEQUENCE [LARGE SCALE GENOMIC DNA]</scope>
    <source>
        <strain evidence="1 2">5811</strain>
    </source>
</reference>
<dbReference type="Proteomes" id="UP000005459">
    <property type="component" value="Unassembled WGS sequence"/>
</dbReference>
<dbReference type="AlphaFoldDB" id="F9U682"/>
<keyword evidence="2" id="KW-1185">Reference proteome</keyword>
<protein>
    <submittedName>
        <fullName evidence="1">Uncharacterized protein</fullName>
    </submittedName>
</protein>
<gene>
    <name evidence="1" type="ORF">ThimaDRAFT_0433</name>
</gene>
<evidence type="ECO:0000313" key="2">
    <source>
        <dbReference type="Proteomes" id="UP000005459"/>
    </source>
</evidence>
<accession>F9U682</accession>
<evidence type="ECO:0000313" key="1">
    <source>
        <dbReference type="EMBL" id="EGV20655.1"/>
    </source>
</evidence>
<organism evidence="1 2">
    <name type="scientific">Thiocapsa marina 5811</name>
    <dbReference type="NCBI Taxonomy" id="768671"/>
    <lineage>
        <taxon>Bacteria</taxon>
        <taxon>Pseudomonadati</taxon>
        <taxon>Pseudomonadota</taxon>
        <taxon>Gammaproteobacteria</taxon>
        <taxon>Chromatiales</taxon>
        <taxon>Chromatiaceae</taxon>
        <taxon>Thiocapsa</taxon>
    </lineage>
</organism>
<dbReference type="eggNOG" id="ENOG503316P">
    <property type="taxonomic scope" value="Bacteria"/>
</dbReference>
<dbReference type="RefSeq" id="WP_007191311.1">
    <property type="nucleotide sequence ID" value="NZ_AFWV01000001.1"/>
</dbReference>
<name>F9U682_9GAMM</name>
<sequence length="140" mass="16483">MKYSRVSAYSMSIHEDAEKDLEALYEVDEKGAAGIDVFLEEAASSQTVLDHLLENRYRSYDAGFDFEVRRWESLWKHYGLWRLRLFGFAGDAASYRVIYAFHGKQRRYYILGIVPRDFDYDPKHHFTQRIVNSYQALGIP</sequence>